<dbReference type="GeneID" id="85493873"/>
<evidence type="ECO:0000256" key="1">
    <source>
        <dbReference type="SAM" id="MobiDB-lite"/>
    </source>
</evidence>
<evidence type="ECO:0000313" key="2">
    <source>
        <dbReference type="EMBL" id="BEI90002.1"/>
    </source>
</evidence>
<accession>A0AA48IBZ4</accession>
<name>A0AA48IBZ4_9TREE</name>
<dbReference type="InterPro" id="IPR036047">
    <property type="entry name" value="F-box-like_dom_sf"/>
</dbReference>
<sequence length="421" mass="46840">MNDNDNNDDVYNDDTFYRSQRALSSDYTMRPAHVAFWCSRRQGLITPPTTPPGCMMDLVDVDDMDDMDVDPPVTSSTTLLATHNLSTSHPPSHPTSHPTSHPPTIPADAYPHIVDAILAYAPHDALATLRTVCRSWRDRADARLLTHVILQDNYVPALPAGGPIRTNWFTFPVHTLDLVDLDLASPRPLPPKVHILRVRNIARWSTLSLPRSNTLVIKGLISDGGFGPTLQTWAPYLSRTTRLVVHYNPKEPELGAWGIIGGSIRQSLGLSSLSSFSLQEIVFVFTDAADAIELSFLGPLIMLCLQLGWHAGKPAQVRMTLVNVLPRLAAGVEAGETLTGETEDVHALFLRAAGFGSAPDDQLKRDFGHYFDFVTFDQYRQRLGDEQFELEMGMPRRVGPPQLLQPIPPRDEKMVRFTRIQ</sequence>
<feature type="compositionally biased region" description="Low complexity" evidence="1">
    <location>
        <begin position="86"/>
        <end position="99"/>
    </location>
</feature>
<proteinExistence type="predicted"/>
<keyword evidence="3" id="KW-1185">Reference proteome</keyword>
<feature type="region of interest" description="Disordered" evidence="1">
    <location>
        <begin position="83"/>
        <end position="105"/>
    </location>
</feature>
<evidence type="ECO:0000313" key="3">
    <source>
        <dbReference type="Proteomes" id="UP001233271"/>
    </source>
</evidence>
<dbReference type="AlphaFoldDB" id="A0AA48IBZ4"/>
<organism evidence="2 3">
    <name type="scientific">Cutaneotrichosporon cavernicola</name>
    <dbReference type="NCBI Taxonomy" id="279322"/>
    <lineage>
        <taxon>Eukaryota</taxon>
        <taxon>Fungi</taxon>
        <taxon>Dikarya</taxon>
        <taxon>Basidiomycota</taxon>
        <taxon>Agaricomycotina</taxon>
        <taxon>Tremellomycetes</taxon>
        <taxon>Trichosporonales</taxon>
        <taxon>Trichosporonaceae</taxon>
        <taxon>Cutaneotrichosporon</taxon>
    </lineage>
</organism>
<protein>
    <recommendedName>
        <fullName evidence="4">F-box domain-containing protein</fullName>
    </recommendedName>
</protein>
<dbReference type="SUPFAM" id="SSF81383">
    <property type="entry name" value="F-box domain"/>
    <property type="match status" value="1"/>
</dbReference>
<dbReference type="RefSeq" id="XP_060455268.1">
    <property type="nucleotide sequence ID" value="XM_060598479.1"/>
</dbReference>
<dbReference type="KEGG" id="ccac:CcaHIS019_0300720"/>
<dbReference type="EMBL" id="AP028214">
    <property type="protein sequence ID" value="BEI90002.1"/>
    <property type="molecule type" value="Genomic_DNA"/>
</dbReference>
<gene>
    <name evidence="2" type="ORF">CcaverHIS019_0300720</name>
</gene>
<dbReference type="Proteomes" id="UP001233271">
    <property type="component" value="Chromosome 3"/>
</dbReference>
<reference evidence="2" key="1">
    <citation type="journal article" date="2023" name="BMC Genomics">
        <title>Chromosome-level genome assemblies of Cutaneotrichosporon spp. (Trichosporonales, Basidiomycota) reveal imbalanced evolution between nucleotide sequences and chromosome synteny.</title>
        <authorList>
            <person name="Kobayashi Y."/>
            <person name="Kayamori A."/>
            <person name="Aoki K."/>
            <person name="Shiwa Y."/>
            <person name="Matsutani M."/>
            <person name="Fujita N."/>
            <person name="Sugita T."/>
            <person name="Iwasaki W."/>
            <person name="Tanaka N."/>
            <person name="Takashima M."/>
        </authorList>
    </citation>
    <scope>NUCLEOTIDE SEQUENCE</scope>
    <source>
        <strain evidence="2">HIS019</strain>
    </source>
</reference>
<evidence type="ECO:0008006" key="4">
    <source>
        <dbReference type="Google" id="ProtNLM"/>
    </source>
</evidence>